<dbReference type="Proteomes" id="UP001253595">
    <property type="component" value="Unassembled WGS sequence"/>
</dbReference>
<gene>
    <name evidence="7" type="ORF">J2X05_003434</name>
</gene>
<keyword evidence="5" id="KW-0812">Transmembrane</keyword>
<evidence type="ECO:0000313" key="8">
    <source>
        <dbReference type="Proteomes" id="UP001253595"/>
    </source>
</evidence>
<comment type="similarity">
    <text evidence="1">Belongs to the glycosyl hydrolase 16 family.</text>
</comment>
<dbReference type="PANTHER" id="PTHR10963:SF22">
    <property type="entry name" value="GLYCOSIDASE CRH2-RELATED"/>
    <property type="match status" value="1"/>
</dbReference>
<dbReference type="InterPro" id="IPR008264">
    <property type="entry name" value="Beta_glucanase"/>
</dbReference>
<reference evidence="7 8" key="1">
    <citation type="submission" date="2023-07" db="EMBL/GenBank/DDBJ databases">
        <title>Sorghum-associated microbial communities from plants grown in Nebraska, USA.</title>
        <authorList>
            <person name="Schachtman D."/>
        </authorList>
    </citation>
    <scope>NUCLEOTIDE SEQUENCE [LARGE SCALE GENOMIC DNA]</scope>
    <source>
        <strain evidence="7 8">BE190</strain>
    </source>
</reference>
<comment type="caution">
    <text evidence="7">The sequence shown here is derived from an EMBL/GenBank/DDBJ whole genome shotgun (WGS) entry which is preliminary data.</text>
</comment>
<dbReference type="EMBL" id="JAVDVX010000006">
    <property type="protein sequence ID" value="MDR7091399.1"/>
    <property type="molecule type" value="Genomic_DNA"/>
</dbReference>
<feature type="domain" description="GH16" evidence="6">
    <location>
        <begin position="3"/>
        <end position="225"/>
    </location>
</feature>
<feature type="transmembrane region" description="Helical" evidence="5">
    <location>
        <begin position="12"/>
        <end position="37"/>
    </location>
</feature>
<dbReference type="InterPro" id="IPR050546">
    <property type="entry name" value="Glycosyl_Hydrlase_16"/>
</dbReference>
<sequence>MNPAFAGMTTEMFQPLGVAGTLPALPFLFFSSIYFYYFLKLFFVTEVKVMRRLLCVFTAITLGLVAQVVNAKAYKGAEIYSSDSYLYGRYEIRMRVANASGVLSTFFTYKNGSEVGNTFWEEIDIEVFGKENATKWQSNIILGSSRPTIHTEQVHTAPASLADAYHTYVVEWTPDYVAWFVDGVEARRITGTSTVTSLTNPQSLRFNIWSSESVPWVGAWDDAVLPVYQFVNYIDYKAYNATTKTFEGGWRDDFNNFDSARWGKANWSFDTNRVDFAPENVVVKDGILVLALTKENATGFSGTPPADAPVSSSSASSVAVSSSAASSIAASSAAPSSIAASSIAASVAASSTAVAMSSVATSKATSGGGSGGGGAVNLLWLVLLGGLALVGRNNK</sequence>
<evidence type="ECO:0000256" key="3">
    <source>
        <dbReference type="ARBA" id="ARBA00022801"/>
    </source>
</evidence>
<feature type="transmembrane region" description="Helical" evidence="5">
    <location>
        <begin position="49"/>
        <end position="69"/>
    </location>
</feature>
<dbReference type="SUPFAM" id="SSF49899">
    <property type="entry name" value="Concanavalin A-like lectins/glucanases"/>
    <property type="match status" value="1"/>
</dbReference>
<name>A0ABU1V1V2_9GAMM</name>
<dbReference type="PROSITE" id="PS51762">
    <property type="entry name" value="GH16_2"/>
    <property type="match status" value="1"/>
</dbReference>
<evidence type="ECO:0000256" key="5">
    <source>
        <dbReference type="SAM" id="Phobius"/>
    </source>
</evidence>
<dbReference type="InterPro" id="IPR013320">
    <property type="entry name" value="ConA-like_dom_sf"/>
</dbReference>
<dbReference type="Pfam" id="PF00722">
    <property type="entry name" value="Glyco_hydro_16"/>
    <property type="match status" value="1"/>
</dbReference>
<keyword evidence="4" id="KW-0326">Glycosidase</keyword>
<proteinExistence type="inferred from homology"/>
<keyword evidence="2" id="KW-0732">Signal</keyword>
<keyword evidence="5" id="KW-0472">Membrane</keyword>
<dbReference type="PRINTS" id="PR00737">
    <property type="entry name" value="GLHYDRLASE16"/>
</dbReference>
<keyword evidence="8" id="KW-1185">Reference proteome</keyword>
<organism evidence="7 8">
    <name type="scientific">Cellvibrio fibrivorans</name>
    <dbReference type="NCBI Taxonomy" id="126350"/>
    <lineage>
        <taxon>Bacteria</taxon>
        <taxon>Pseudomonadati</taxon>
        <taxon>Pseudomonadota</taxon>
        <taxon>Gammaproteobacteria</taxon>
        <taxon>Cellvibrionales</taxon>
        <taxon>Cellvibrionaceae</taxon>
        <taxon>Cellvibrio</taxon>
    </lineage>
</organism>
<feature type="transmembrane region" description="Helical" evidence="5">
    <location>
        <begin position="371"/>
        <end position="390"/>
    </location>
</feature>
<dbReference type="RefSeq" id="WP_310074660.1">
    <property type="nucleotide sequence ID" value="NZ_JAVDVX010000006.1"/>
</dbReference>
<evidence type="ECO:0000313" key="7">
    <source>
        <dbReference type="EMBL" id="MDR7091399.1"/>
    </source>
</evidence>
<keyword evidence="5" id="KW-1133">Transmembrane helix</keyword>
<dbReference type="Gene3D" id="2.60.120.200">
    <property type="match status" value="1"/>
</dbReference>
<accession>A0ABU1V1V2</accession>
<evidence type="ECO:0000259" key="6">
    <source>
        <dbReference type="PROSITE" id="PS51762"/>
    </source>
</evidence>
<evidence type="ECO:0000256" key="2">
    <source>
        <dbReference type="ARBA" id="ARBA00022729"/>
    </source>
</evidence>
<keyword evidence="3" id="KW-0378">Hydrolase</keyword>
<dbReference type="PANTHER" id="PTHR10963">
    <property type="entry name" value="GLYCOSYL HYDROLASE-RELATED"/>
    <property type="match status" value="1"/>
</dbReference>
<evidence type="ECO:0000256" key="1">
    <source>
        <dbReference type="ARBA" id="ARBA00006865"/>
    </source>
</evidence>
<protein>
    <submittedName>
        <fullName evidence="7">Beta-glucanase (GH16 family)</fullName>
    </submittedName>
</protein>
<evidence type="ECO:0000256" key="4">
    <source>
        <dbReference type="ARBA" id="ARBA00023295"/>
    </source>
</evidence>
<dbReference type="InterPro" id="IPR000757">
    <property type="entry name" value="Beta-glucanase-like"/>
</dbReference>